<accession>U9U2R2</accession>
<reference evidence="1" key="1">
    <citation type="submission" date="2013-07" db="EMBL/GenBank/DDBJ databases">
        <title>The genome of an arbuscular mycorrhizal fungus provides insights into the evolution of the oldest plant symbiosis.</title>
        <authorList>
            <consortium name="DOE Joint Genome Institute"/>
            <person name="Tisserant E."/>
            <person name="Malbreil M."/>
            <person name="Kuo A."/>
            <person name="Kohler A."/>
            <person name="Symeonidi A."/>
            <person name="Balestrini R."/>
            <person name="Charron P."/>
            <person name="Duensing N."/>
            <person name="Frei-dit-Frey N."/>
            <person name="Gianinazzi-Pearson V."/>
            <person name="Gilbert B."/>
            <person name="Handa Y."/>
            <person name="Hijri M."/>
            <person name="Kaul R."/>
            <person name="Kawaguchi M."/>
            <person name="Krajinski F."/>
            <person name="Lammers P."/>
            <person name="Lapierre D."/>
            <person name="Masclaux F.G."/>
            <person name="Murat C."/>
            <person name="Morin E."/>
            <person name="Ndikumana S."/>
            <person name="Pagni M."/>
            <person name="Petitpierre D."/>
            <person name="Requena N."/>
            <person name="Rosikiewicz P."/>
            <person name="Riley R."/>
            <person name="Saito K."/>
            <person name="San Clemente H."/>
            <person name="Shapiro H."/>
            <person name="van Tuinen D."/>
            <person name="Becard G."/>
            <person name="Bonfante P."/>
            <person name="Paszkowski U."/>
            <person name="Shachar-Hill Y."/>
            <person name="Young J.P."/>
            <person name="Sanders I.R."/>
            <person name="Henrissat B."/>
            <person name="Rensing S.A."/>
            <person name="Grigoriev I.V."/>
            <person name="Corradi N."/>
            <person name="Roux C."/>
            <person name="Martin F."/>
        </authorList>
    </citation>
    <scope>NUCLEOTIDE SEQUENCE</scope>
    <source>
        <strain evidence="1">DAOM 197198</strain>
    </source>
</reference>
<name>U9U2R2_RHIID</name>
<dbReference type="AlphaFoldDB" id="U9U2R2"/>
<dbReference type="EMBL" id="KI282683">
    <property type="protein sequence ID" value="ESA14674.1"/>
    <property type="molecule type" value="Genomic_DNA"/>
</dbReference>
<proteinExistence type="predicted"/>
<organism evidence="1">
    <name type="scientific">Rhizophagus irregularis (strain DAOM 181602 / DAOM 197198 / MUCL 43194)</name>
    <name type="common">Arbuscular mycorrhizal fungus</name>
    <name type="synonym">Glomus intraradices</name>
    <dbReference type="NCBI Taxonomy" id="747089"/>
    <lineage>
        <taxon>Eukaryota</taxon>
        <taxon>Fungi</taxon>
        <taxon>Fungi incertae sedis</taxon>
        <taxon>Mucoromycota</taxon>
        <taxon>Glomeromycotina</taxon>
        <taxon>Glomeromycetes</taxon>
        <taxon>Glomerales</taxon>
        <taxon>Glomeraceae</taxon>
        <taxon>Rhizophagus</taxon>
    </lineage>
</organism>
<gene>
    <name evidence="1" type="ORF">GLOINDRAFT_24697</name>
</gene>
<sequence>MEVIEIIDEEIYDVNKDAQNIQMLPTNIDSSSEKKKLFPVPFTSIFHIRNNTLFSR</sequence>
<protein>
    <submittedName>
        <fullName evidence="1">Uncharacterized protein</fullName>
    </submittedName>
</protein>
<dbReference type="HOGENOM" id="CLU_3015327_0_0_1"/>
<evidence type="ECO:0000313" key="1">
    <source>
        <dbReference type="EMBL" id="ESA14674.1"/>
    </source>
</evidence>